<accession>A0AAE0BWC8</accession>
<evidence type="ECO:0000313" key="2">
    <source>
        <dbReference type="Proteomes" id="UP001190700"/>
    </source>
</evidence>
<reference evidence="1 2" key="1">
    <citation type="journal article" date="2015" name="Genome Biol. Evol.">
        <title>Comparative Genomics of a Bacterivorous Green Alga Reveals Evolutionary Causalities and Consequences of Phago-Mixotrophic Mode of Nutrition.</title>
        <authorList>
            <person name="Burns J.A."/>
            <person name="Paasch A."/>
            <person name="Narechania A."/>
            <person name="Kim E."/>
        </authorList>
    </citation>
    <scope>NUCLEOTIDE SEQUENCE [LARGE SCALE GENOMIC DNA]</scope>
    <source>
        <strain evidence="1 2">PLY_AMNH</strain>
    </source>
</reference>
<feature type="non-terminal residue" evidence="1">
    <location>
        <position position="1"/>
    </location>
</feature>
<gene>
    <name evidence="1" type="ORF">CYMTET_46329</name>
</gene>
<sequence>GAPKVRNFNVQRTVTLRRTSLQGRKHISAFVIYNVFPVGLVRAREVKRKSTNSLAHKMRAVRIRGVEKVVDALDWMPLTMARVWAQDDSQAKSLAGKSNQELVAVAKQATHNVAASVRLT</sequence>
<comment type="caution">
    <text evidence="1">The sequence shown here is derived from an EMBL/GenBank/DDBJ whole genome shotgun (WGS) entry which is preliminary data.</text>
</comment>
<evidence type="ECO:0000313" key="1">
    <source>
        <dbReference type="EMBL" id="KAK3244048.1"/>
    </source>
</evidence>
<organism evidence="1 2">
    <name type="scientific">Cymbomonas tetramitiformis</name>
    <dbReference type="NCBI Taxonomy" id="36881"/>
    <lineage>
        <taxon>Eukaryota</taxon>
        <taxon>Viridiplantae</taxon>
        <taxon>Chlorophyta</taxon>
        <taxon>Pyramimonadophyceae</taxon>
        <taxon>Pyramimonadales</taxon>
        <taxon>Pyramimonadaceae</taxon>
        <taxon>Cymbomonas</taxon>
    </lineage>
</organism>
<proteinExistence type="predicted"/>
<dbReference type="AlphaFoldDB" id="A0AAE0BWC8"/>
<dbReference type="Proteomes" id="UP001190700">
    <property type="component" value="Unassembled WGS sequence"/>
</dbReference>
<dbReference type="EMBL" id="LGRX02032366">
    <property type="protein sequence ID" value="KAK3244048.1"/>
    <property type="molecule type" value="Genomic_DNA"/>
</dbReference>
<protein>
    <submittedName>
        <fullName evidence="1">Uncharacterized protein</fullName>
    </submittedName>
</protein>
<name>A0AAE0BWC8_9CHLO</name>
<keyword evidence="2" id="KW-1185">Reference proteome</keyword>